<dbReference type="RefSeq" id="WP_316428723.1">
    <property type="nucleotide sequence ID" value="NZ_CP130144.1"/>
</dbReference>
<sequence>MTTILVVCGKVNFTNLSRYSSLNEKTYRRHFETEFSFTQFNVALVEAVRLPDHQLMAVMDCTFIAKSGKVTEGLDWYWNGTRSRSEKGLEISVVGLVEVETEAAYAISAQQTLSSAVFPVEVTRMDQYLDPLQTVRPSLPSSVRYLAVDGAYAKKGFVDGAIELNLQVISKLRCDANLRFLYTGVQKRRGRPRKYADKVNFQDHTGLTYVETVHPGIDLYTAVVWSVALKRQLRLAYLLNHQDPKTPRFVVLFSTDIHQDAKDLYRLYQLRFQVEFIFRNAKQFTGLQDCQARDLAKLDFHFNASLSALNLARVEAQQQHQGEHPFVFSMASVKRRALNHHLLERFIAQLELEPTVIKSHPNYETLQNYGTLAA</sequence>
<organism evidence="2">
    <name type="scientific">Leptolyngbya boryana CZ1</name>
    <dbReference type="NCBI Taxonomy" id="3060204"/>
    <lineage>
        <taxon>Bacteria</taxon>
        <taxon>Bacillati</taxon>
        <taxon>Cyanobacteriota</taxon>
        <taxon>Cyanophyceae</taxon>
        <taxon>Leptolyngbyales</taxon>
        <taxon>Leptolyngbyaceae</taxon>
        <taxon>Leptolyngbya group</taxon>
        <taxon>Leptolyngbya</taxon>
    </lineage>
</organism>
<dbReference type="EMBL" id="CP130144">
    <property type="protein sequence ID" value="WNZ48465.1"/>
    <property type="molecule type" value="Genomic_DNA"/>
</dbReference>
<dbReference type="GO" id="GO:0006313">
    <property type="term" value="P:DNA transposition"/>
    <property type="evidence" value="ECO:0007669"/>
    <property type="project" value="InterPro"/>
</dbReference>
<evidence type="ECO:0000313" key="2">
    <source>
        <dbReference type="EMBL" id="WNZ48465.1"/>
    </source>
</evidence>
<dbReference type="GO" id="GO:0003677">
    <property type="term" value="F:DNA binding"/>
    <property type="evidence" value="ECO:0007669"/>
    <property type="project" value="InterPro"/>
</dbReference>
<dbReference type="GO" id="GO:0004803">
    <property type="term" value="F:transposase activity"/>
    <property type="evidence" value="ECO:0007669"/>
    <property type="project" value="InterPro"/>
</dbReference>
<name>A0AA96WZC7_LEPBY</name>
<evidence type="ECO:0000259" key="1">
    <source>
        <dbReference type="Pfam" id="PF01609"/>
    </source>
</evidence>
<dbReference type="AlphaFoldDB" id="A0AA96WZC7"/>
<reference evidence="2" key="2">
    <citation type="submission" date="2023-07" db="EMBL/GenBank/DDBJ databases">
        <authorList>
            <person name="Bai X.-H."/>
            <person name="Wang H.-H."/>
            <person name="Wang J."/>
            <person name="Ma M.-Y."/>
            <person name="Hu H.-H."/>
            <person name="Song Z.-L."/>
            <person name="Ma H.-G."/>
            <person name="Fan Y."/>
            <person name="Du C.-Y."/>
            <person name="Xu J.-C."/>
        </authorList>
    </citation>
    <scope>NUCLEOTIDE SEQUENCE</scope>
    <source>
        <strain evidence="2">CZ1</strain>
    </source>
</reference>
<dbReference type="InterPro" id="IPR012337">
    <property type="entry name" value="RNaseH-like_sf"/>
</dbReference>
<reference evidence="2" key="1">
    <citation type="journal article" date="2023" name="Plants (Basel)">
        <title>Genomic Analysis of Leptolyngbya boryana CZ1 Reveals Efficient Carbon Fixation Modules.</title>
        <authorList>
            <person name="Bai X."/>
            <person name="Wang H."/>
            <person name="Cheng W."/>
            <person name="Wang J."/>
            <person name="Ma M."/>
            <person name="Hu H."/>
            <person name="Song Z."/>
            <person name="Ma H."/>
            <person name="Fan Y."/>
            <person name="Du C."/>
            <person name="Xu J."/>
        </authorList>
    </citation>
    <scope>NUCLEOTIDE SEQUENCE</scope>
    <source>
        <strain evidence="2">CZ1</strain>
    </source>
</reference>
<dbReference type="InterPro" id="IPR002559">
    <property type="entry name" value="Transposase_11"/>
</dbReference>
<protein>
    <submittedName>
        <fullName evidence="2">Transposase</fullName>
    </submittedName>
</protein>
<feature type="domain" description="Transposase IS4-like" evidence="1">
    <location>
        <begin position="124"/>
        <end position="311"/>
    </location>
</feature>
<dbReference type="Pfam" id="PF01609">
    <property type="entry name" value="DDE_Tnp_1"/>
    <property type="match status" value="1"/>
</dbReference>
<gene>
    <name evidence="2" type="ORF">Q2T42_11560</name>
</gene>
<dbReference type="SUPFAM" id="SSF53098">
    <property type="entry name" value="Ribonuclease H-like"/>
    <property type="match status" value="1"/>
</dbReference>
<accession>A0AA96WZC7</accession>
<proteinExistence type="predicted"/>